<dbReference type="Proteomes" id="UP000521943">
    <property type="component" value="Unassembled WGS sequence"/>
</dbReference>
<evidence type="ECO:0008006" key="5">
    <source>
        <dbReference type="Google" id="ProtNLM"/>
    </source>
</evidence>
<feature type="region of interest" description="Disordered" evidence="2">
    <location>
        <begin position="1"/>
        <end position="22"/>
    </location>
</feature>
<feature type="region of interest" description="Disordered" evidence="2">
    <location>
        <begin position="71"/>
        <end position="110"/>
    </location>
</feature>
<accession>A0A8H6MF94</accession>
<dbReference type="InterPro" id="IPR011010">
    <property type="entry name" value="DNA_brk_join_enz"/>
</dbReference>
<feature type="region of interest" description="Disordered" evidence="2">
    <location>
        <begin position="550"/>
        <end position="594"/>
    </location>
</feature>
<gene>
    <name evidence="3" type="ORF">DFP72DRAFT_802769</name>
</gene>
<keyword evidence="1" id="KW-0233">DNA recombination</keyword>
<sequence>MSRQSGRGKKHAKNVAANPASYNDVERAALEAAKSASKAQTTLNKYELYWNQLLKYVKDLSAEEKCKAESWSTHEANSPFPKNDIDDDDCEGPSSSPTKSDDTAMDPEFPHAFEGTPKECTPKALCFFLFFKCIQGSCKIGVADLVVSAVKHKYNILDGDKYRGKWEQDPVTKEWKGNPGQCGRVYDMLRTIKKKDGQAERKHSKAMSNEDMVHIYDYISSKCPPKTATSSAALAQRGEYLFYSAFAAVGFVIWTRNSETCQLQAKHFDFNVAPKRFDNGQVHERFTINVRHRKNWQNKMESGELSLDGHMYNVYQQESTPAVDLFNRLHEWKDFYETHLLRRPLEPEDYMFPTMNTDNLTVSSDTPITRQAAQKLITAMATNAGLTKAETYTTHCFRRGGAQHRFMYAPEGQRWTMARIRWWGGWAEKESGLTLMRYLLDELNSYEHSHQDALAEDLDVTKLSTALQGNSSDVFTKSDWHELYQKCQDDFSGCAPTWPPDPPFQPAQPQYAYPTVSTATYTPYVIPPVRSSQPQPQPGFVHQETHIHFQPTPYPQPTPHTQANPAYPYPQVSQISPSPPCPSTEGPAASTTTPKHFVPRISRTAGSAAWEIVLADWETPQPTRCPIPLCKWKPEWVRETKQGAHYHIRKVIATEFIKTYGRSRTSFLEAYPEHAKGLTALYHAIRKCRQDRGAAGTRAKHITAVPQARENGGGDSGSDSDDGDVSMEPRDKQ</sequence>
<dbReference type="Gene3D" id="1.10.443.10">
    <property type="entry name" value="Intergrase catalytic core"/>
    <property type="match status" value="1"/>
</dbReference>
<evidence type="ECO:0000256" key="2">
    <source>
        <dbReference type="SAM" id="MobiDB-lite"/>
    </source>
</evidence>
<protein>
    <recommendedName>
        <fullName evidence="5">Tyr recombinase domain-containing protein</fullName>
    </recommendedName>
</protein>
<dbReference type="GO" id="GO:0003677">
    <property type="term" value="F:DNA binding"/>
    <property type="evidence" value="ECO:0007669"/>
    <property type="project" value="InterPro"/>
</dbReference>
<dbReference type="InterPro" id="IPR013762">
    <property type="entry name" value="Integrase-like_cat_sf"/>
</dbReference>
<reference evidence="3 4" key="1">
    <citation type="submission" date="2020-07" db="EMBL/GenBank/DDBJ databases">
        <title>Comparative genomics of pyrophilous fungi reveals a link between fire events and developmental genes.</title>
        <authorList>
            <consortium name="DOE Joint Genome Institute"/>
            <person name="Steindorff A.S."/>
            <person name="Carver A."/>
            <person name="Calhoun S."/>
            <person name="Stillman K."/>
            <person name="Liu H."/>
            <person name="Lipzen A."/>
            <person name="Pangilinan J."/>
            <person name="Labutti K."/>
            <person name="Bruns T.D."/>
            <person name="Grigoriev I.V."/>
        </authorList>
    </citation>
    <scope>NUCLEOTIDE SEQUENCE [LARGE SCALE GENOMIC DNA]</scope>
    <source>
        <strain evidence="3 4">CBS 144469</strain>
    </source>
</reference>
<comment type="caution">
    <text evidence="3">The sequence shown here is derived from an EMBL/GenBank/DDBJ whole genome shotgun (WGS) entry which is preliminary data.</text>
</comment>
<proteinExistence type="predicted"/>
<dbReference type="SUPFAM" id="SSF56349">
    <property type="entry name" value="DNA breaking-rejoining enzymes"/>
    <property type="match status" value="1"/>
</dbReference>
<dbReference type="OrthoDB" id="164951at2759"/>
<dbReference type="EMBL" id="JACGCI010000008">
    <property type="protein sequence ID" value="KAF6761867.1"/>
    <property type="molecule type" value="Genomic_DNA"/>
</dbReference>
<keyword evidence="4" id="KW-1185">Reference proteome</keyword>
<dbReference type="GO" id="GO:0006310">
    <property type="term" value="P:DNA recombination"/>
    <property type="evidence" value="ECO:0007669"/>
    <property type="project" value="UniProtKB-KW"/>
</dbReference>
<dbReference type="GO" id="GO:0015074">
    <property type="term" value="P:DNA integration"/>
    <property type="evidence" value="ECO:0007669"/>
    <property type="project" value="InterPro"/>
</dbReference>
<name>A0A8H6MF94_9AGAR</name>
<evidence type="ECO:0000256" key="1">
    <source>
        <dbReference type="ARBA" id="ARBA00023172"/>
    </source>
</evidence>
<feature type="region of interest" description="Disordered" evidence="2">
    <location>
        <begin position="695"/>
        <end position="733"/>
    </location>
</feature>
<feature type="compositionally biased region" description="Basic residues" evidence="2">
    <location>
        <begin position="1"/>
        <end position="13"/>
    </location>
</feature>
<dbReference type="AlphaFoldDB" id="A0A8H6MF94"/>
<evidence type="ECO:0000313" key="4">
    <source>
        <dbReference type="Proteomes" id="UP000521943"/>
    </source>
</evidence>
<evidence type="ECO:0000313" key="3">
    <source>
        <dbReference type="EMBL" id="KAF6761867.1"/>
    </source>
</evidence>
<organism evidence="3 4">
    <name type="scientific">Ephemerocybe angulata</name>
    <dbReference type="NCBI Taxonomy" id="980116"/>
    <lineage>
        <taxon>Eukaryota</taxon>
        <taxon>Fungi</taxon>
        <taxon>Dikarya</taxon>
        <taxon>Basidiomycota</taxon>
        <taxon>Agaricomycotina</taxon>
        <taxon>Agaricomycetes</taxon>
        <taxon>Agaricomycetidae</taxon>
        <taxon>Agaricales</taxon>
        <taxon>Agaricineae</taxon>
        <taxon>Psathyrellaceae</taxon>
        <taxon>Ephemerocybe</taxon>
    </lineage>
</organism>